<evidence type="ECO:0000256" key="1">
    <source>
        <dbReference type="SAM" id="MobiDB-lite"/>
    </source>
</evidence>
<dbReference type="Proteomes" id="UP000054107">
    <property type="component" value="Unassembled WGS sequence"/>
</dbReference>
<name>A0A0B7N461_9FUNG</name>
<evidence type="ECO:0000313" key="3">
    <source>
        <dbReference type="Proteomes" id="UP000054107"/>
    </source>
</evidence>
<keyword evidence="3" id="KW-1185">Reference proteome</keyword>
<reference evidence="2 3" key="1">
    <citation type="submission" date="2014-09" db="EMBL/GenBank/DDBJ databases">
        <authorList>
            <person name="Ellenberger Sabrina"/>
        </authorList>
    </citation>
    <scope>NUCLEOTIDE SEQUENCE [LARGE SCALE GENOMIC DNA]</scope>
    <source>
        <strain evidence="2 3">CBS 412.66</strain>
    </source>
</reference>
<dbReference type="OrthoDB" id="2289688at2759"/>
<protein>
    <submittedName>
        <fullName evidence="2">Uncharacterized protein</fullName>
    </submittedName>
</protein>
<feature type="compositionally biased region" description="Basic and acidic residues" evidence="1">
    <location>
        <begin position="33"/>
        <end position="42"/>
    </location>
</feature>
<proteinExistence type="predicted"/>
<dbReference type="AlphaFoldDB" id="A0A0B7N461"/>
<dbReference type="EMBL" id="LN729153">
    <property type="protein sequence ID" value="CEP13071.1"/>
    <property type="molecule type" value="Genomic_DNA"/>
</dbReference>
<evidence type="ECO:0000313" key="2">
    <source>
        <dbReference type="EMBL" id="CEP13071.1"/>
    </source>
</evidence>
<sequence length="64" mass="7369">REGLHALQIGTDWSKHFWYISMEQGVVPLNVHYTKDHGRTNDDSDDEGNNSVESDVSYESEDEQ</sequence>
<gene>
    <name evidence="2" type="primary">PARPA_07111.1 scaffold 26197</name>
</gene>
<organism evidence="2 3">
    <name type="scientific">Parasitella parasitica</name>
    <dbReference type="NCBI Taxonomy" id="35722"/>
    <lineage>
        <taxon>Eukaryota</taxon>
        <taxon>Fungi</taxon>
        <taxon>Fungi incertae sedis</taxon>
        <taxon>Mucoromycota</taxon>
        <taxon>Mucoromycotina</taxon>
        <taxon>Mucoromycetes</taxon>
        <taxon>Mucorales</taxon>
        <taxon>Mucorineae</taxon>
        <taxon>Mucoraceae</taxon>
        <taxon>Parasitella</taxon>
    </lineage>
</organism>
<feature type="region of interest" description="Disordered" evidence="1">
    <location>
        <begin position="33"/>
        <end position="64"/>
    </location>
</feature>
<accession>A0A0B7N461</accession>
<feature type="non-terminal residue" evidence="2">
    <location>
        <position position="1"/>
    </location>
</feature>